<proteinExistence type="inferred from homology"/>
<dbReference type="SUPFAM" id="SSF54373">
    <property type="entry name" value="FAD-linked reductases, C-terminal domain"/>
    <property type="match status" value="1"/>
</dbReference>
<protein>
    <recommendedName>
        <fullName evidence="2">Glucose-methanol-choline oxidoreductase C-terminal domain-containing protein</fullName>
    </recommendedName>
</protein>
<evidence type="ECO:0000259" key="2">
    <source>
        <dbReference type="Pfam" id="PF05199"/>
    </source>
</evidence>
<evidence type="ECO:0000313" key="3">
    <source>
        <dbReference type="EMBL" id="CAD1471731.1"/>
    </source>
</evidence>
<dbReference type="GO" id="GO:0016614">
    <property type="term" value="F:oxidoreductase activity, acting on CH-OH group of donors"/>
    <property type="evidence" value="ECO:0007669"/>
    <property type="project" value="InterPro"/>
</dbReference>
<accession>A0A6V7GZ17</accession>
<reference evidence="3" key="1">
    <citation type="submission" date="2020-07" db="EMBL/GenBank/DDBJ databases">
        <authorList>
            <person name="Nazaruddin N."/>
        </authorList>
    </citation>
    <scope>NUCLEOTIDE SEQUENCE</scope>
</reference>
<feature type="non-terminal residue" evidence="3">
    <location>
        <position position="1"/>
    </location>
</feature>
<dbReference type="OrthoDB" id="269227at2759"/>
<comment type="caution">
    <text evidence="3">The sequence shown here is derived from an EMBL/GenBank/DDBJ whole genome shotgun (WGS) entry which is preliminary data.</text>
</comment>
<comment type="similarity">
    <text evidence="1">Belongs to the GMC oxidoreductase family.</text>
</comment>
<organism evidence="3 4">
    <name type="scientific">Heterotrigona itama</name>
    <dbReference type="NCBI Taxonomy" id="395501"/>
    <lineage>
        <taxon>Eukaryota</taxon>
        <taxon>Metazoa</taxon>
        <taxon>Ecdysozoa</taxon>
        <taxon>Arthropoda</taxon>
        <taxon>Hexapoda</taxon>
        <taxon>Insecta</taxon>
        <taxon>Pterygota</taxon>
        <taxon>Neoptera</taxon>
        <taxon>Endopterygota</taxon>
        <taxon>Hymenoptera</taxon>
        <taxon>Apocrita</taxon>
        <taxon>Aculeata</taxon>
        <taxon>Apoidea</taxon>
        <taxon>Anthophila</taxon>
        <taxon>Apidae</taxon>
        <taxon>Heterotrigona</taxon>
    </lineage>
</organism>
<sequence length="134" mass="15199">RDDILNDPEGSFEILVNPVSYYNAVYILPLLLSPKSRGFILLNGTDPVWSAPLIYPSDPDLDVLAESVQIALKLFDTESFKKYDFKLIDKPLPACKGFEFGERDYWKCVMIEYTETMQHQVGTCKMGPKSDPDA</sequence>
<dbReference type="Pfam" id="PF05199">
    <property type="entry name" value="GMC_oxred_C"/>
    <property type="match status" value="1"/>
</dbReference>
<evidence type="ECO:0000256" key="1">
    <source>
        <dbReference type="ARBA" id="ARBA00010790"/>
    </source>
</evidence>
<dbReference type="InterPro" id="IPR012132">
    <property type="entry name" value="GMC_OxRdtase"/>
</dbReference>
<feature type="non-terminal residue" evidence="3">
    <location>
        <position position="134"/>
    </location>
</feature>
<evidence type="ECO:0000313" key="4">
    <source>
        <dbReference type="Proteomes" id="UP000752696"/>
    </source>
</evidence>
<keyword evidence="4" id="KW-1185">Reference proteome</keyword>
<dbReference type="GO" id="GO:0050660">
    <property type="term" value="F:flavin adenine dinucleotide binding"/>
    <property type="evidence" value="ECO:0007669"/>
    <property type="project" value="InterPro"/>
</dbReference>
<name>A0A6V7GZ17_9HYME</name>
<dbReference type="Proteomes" id="UP000752696">
    <property type="component" value="Unassembled WGS sequence"/>
</dbReference>
<dbReference type="InterPro" id="IPR036188">
    <property type="entry name" value="FAD/NAD-bd_sf"/>
</dbReference>
<gene>
    <name evidence="3" type="ORF">MHI_LOCUS248388</name>
</gene>
<feature type="domain" description="Glucose-methanol-choline oxidoreductase C-terminal" evidence="2">
    <location>
        <begin position="34"/>
        <end position="132"/>
    </location>
</feature>
<dbReference type="EMBL" id="CAJDYZ010004667">
    <property type="protein sequence ID" value="CAD1471731.1"/>
    <property type="molecule type" value="Genomic_DNA"/>
</dbReference>
<dbReference type="InterPro" id="IPR007867">
    <property type="entry name" value="GMC_OxRtase_C"/>
</dbReference>
<dbReference type="PANTHER" id="PTHR11552">
    <property type="entry name" value="GLUCOSE-METHANOL-CHOLINE GMC OXIDOREDUCTASE"/>
    <property type="match status" value="1"/>
</dbReference>
<dbReference type="Gene3D" id="3.50.50.60">
    <property type="entry name" value="FAD/NAD(P)-binding domain"/>
    <property type="match status" value="1"/>
</dbReference>
<dbReference type="PANTHER" id="PTHR11552:SF227">
    <property type="entry name" value="GLUCOSE DEHYDROGENASE [FAD, QUINONE]-LIKE PROTEIN"/>
    <property type="match status" value="1"/>
</dbReference>
<dbReference type="Gene3D" id="3.30.560.10">
    <property type="entry name" value="Glucose Oxidase, domain 3"/>
    <property type="match status" value="1"/>
</dbReference>
<dbReference type="AlphaFoldDB" id="A0A6V7GZ17"/>